<dbReference type="PROSITE" id="PS50893">
    <property type="entry name" value="ABC_TRANSPORTER_2"/>
    <property type="match status" value="1"/>
</dbReference>
<keyword evidence="8" id="KW-1133">Transmembrane helix</keyword>
<keyword evidence="6" id="KW-0067">ATP-binding</keyword>
<dbReference type="InterPro" id="IPR003439">
    <property type="entry name" value="ABC_transporter-like_ATP-bd"/>
</dbReference>
<comment type="function">
    <text evidence="12">Performs an essential function in the generation of cytoplasmic iron-sulfur proteins by mediating the ATP-dependent export of Fe/S cluster precursors synthesized by NFS1 and other mitochondrial proteins. Hydrolyzes ATP. Binds glutathione and may function by transporting a glutathione-conjugated iron-sulfur compound.</text>
</comment>
<evidence type="ECO:0000313" key="15">
    <source>
        <dbReference type="EMBL" id="WZN60317.1"/>
    </source>
</evidence>
<evidence type="ECO:0000256" key="3">
    <source>
        <dbReference type="ARBA" id="ARBA00022692"/>
    </source>
</evidence>
<dbReference type="GO" id="GO:0016887">
    <property type="term" value="F:ATP hydrolysis activity"/>
    <property type="evidence" value="ECO:0007669"/>
    <property type="project" value="InterPro"/>
</dbReference>
<evidence type="ECO:0000256" key="1">
    <source>
        <dbReference type="ARBA" id="ARBA00004448"/>
    </source>
</evidence>
<sequence length="702" mass="75971">MLRRALLLHGEVSIIRAACPTQWSNGNRVPLPADPIGRILRIASGDQAEPLSAKKPWGWQYRQHYGAHAKLEEGKPAGPSKAAAQAAKDAEAGEDTSYAEVLGYLGTYVWPRDDRETRNRVLASLGLLTAGKLLNIQVPFLFKEAVDRLAEVSPPSEIAGAASALGPSELALLGAGVATPAVMLASYGVVRATASFCNEYRNAIFAKVAQRILKRVSGQVFEHLHQLDIAYHLSRQTGALSRAVDRGTRGINFVFSSLVFNVFPTALEVSLVGGVLAYKCGPEFAALTVGTISAYTLFTVLTTQWRTKFRKQMNKADNEGASVSLDSLINYETVKYFGNEKYELSKYERCLTGYEQAAVKVQSSLGFLNFGQNLIFSTALSAAMLMSARGIYDGTSTVGDLVLVNGLLFQLSLPLNFLGTVYREIRQSMIDMGNMFSLLKERAAIMDKPGAVQLESSGPLEVAFEDVSFSYPNTGGRPVLDGVSFSVPAGGSLAIVGSSGSGKSTILRLLFRFYDPAAGKVSVGGHSAPSIELASLRSKVGVVPQDVVLFNDTVYNNIAYGSLESTREDVEHAARLAHIHDAVLELPEGYDTMVGERGLTLSGGEKQRVAIARALLKDPQVLLFDEITSALDSETESKIINAVQNLSRGKTTIYIAHRLSTAASCDHILVLDQGRVVEQGTHEELLRRQNGHYSHLWDLQGH</sequence>
<feature type="domain" description="ABC transmembrane type-1" evidence="14">
    <location>
        <begin position="122"/>
        <end position="427"/>
    </location>
</feature>
<dbReference type="Pfam" id="PF00664">
    <property type="entry name" value="ABC_membrane"/>
    <property type="match status" value="1"/>
</dbReference>
<comment type="similarity">
    <text evidence="11">Belongs to the ABC transporter superfamily. ABCB family. Heavy Metal importer (TC 3.A.1.210) subfamily.</text>
</comment>
<keyword evidence="4" id="KW-0547">Nucleotide-binding</keyword>
<dbReference type="FunFam" id="1.20.1560.10:FF:000004">
    <property type="entry name" value="ATP-binding cassette sub-family B member 7"/>
    <property type="match status" value="1"/>
</dbReference>
<dbReference type="InterPro" id="IPR027417">
    <property type="entry name" value="P-loop_NTPase"/>
</dbReference>
<keyword evidence="2" id="KW-0813">Transport</keyword>
<evidence type="ECO:0000256" key="11">
    <source>
        <dbReference type="ARBA" id="ARBA00024363"/>
    </source>
</evidence>
<dbReference type="InterPro" id="IPR003593">
    <property type="entry name" value="AAA+_ATPase"/>
</dbReference>
<keyword evidence="16" id="KW-1185">Reference proteome</keyword>
<dbReference type="GO" id="GO:0005524">
    <property type="term" value="F:ATP binding"/>
    <property type="evidence" value="ECO:0007669"/>
    <property type="project" value="UniProtKB-KW"/>
</dbReference>
<dbReference type="Gene3D" id="1.20.1560.10">
    <property type="entry name" value="ABC transporter type 1, transmembrane domain"/>
    <property type="match status" value="1"/>
</dbReference>
<evidence type="ECO:0000256" key="5">
    <source>
        <dbReference type="ARBA" id="ARBA00022792"/>
    </source>
</evidence>
<dbReference type="Proteomes" id="UP001472866">
    <property type="component" value="Chromosome 02"/>
</dbReference>
<evidence type="ECO:0000313" key="16">
    <source>
        <dbReference type="Proteomes" id="UP001472866"/>
    </source>
</evidence>
<dbReference type="SUPFAM" id="SSF90123">
    <property type="entry name" value="ABC transporter transmembrane region"/>
    <property type="match status" value="1"/>
</dbReference>
<dbReference type="Pfam" id="PF00005">
    <property type="entry name" value="ABC_tran"/>
    <property type="match status" value="1"/>
</dbReference>
<reference evidence="15 16" key="1">
    <citation type="submission" date="2024-03" db="EMBL/GenBank/DDBJ databases">
        <title>Complete genome sequence of the green alga Chloropicon roscoffensis RCC1871.</title>
        <authorList>
            <person name="Lemieux C."/>
            <person name="Pombert J.-F."/>
            <person name="Otis C."/>
            <person name="Turmel M."/>
        </authorList>
    </citation>
    <scope>NUCLEOTIDE SEQUENCE [LARGE SCALE GENOMIC DNA]</scope>
    <source>
        <strain evidence="15 16">RCC1871</strain>
    </source>
</reference>
<evidence type="ECO:0000256" key="10">
    <source>
        <dbReference type="ARBA" id="ARBA00023136"/>
    </source>
</evidence>
<dbReference type="Gene3D" id="3.40.50.300">
    <property type="entry name" value="P-loop containing nucleotide triphosphate hydrolases"/>
    <property type="match status" value="1"/>
</dbReference>
<proteinExistence type="inferred from homology"/>
<dbReference type="GO" id="GO:0140359">
    <property type="term" value="F:ABC-type transporter activity"/>
    <property type="evidence" value="ECO:0007669"/>
    <property type="project" value="InterPro"/>
</dbReference>
<name>A0AAX4P321_9CHLO</name>
<keyword evidence="10" id="KW-0472">Membrane</keyword>
<dbReference type="InterPro" id="IPR039421">
    <property type="entry name" value="Type_1_exporter"/>
</dbReference>
<gene>
    <name evidence="15" type="ORF">HKI87_02g18460</name>
</gene>
<dbReference type="SMART" id="SM00382">
    <property type="entry name" value="AAA"/>
    <property type="match status" value="1"/>
</dbReference>
<dbReference type="FunFam" id="3.40.50.300:FF:000287">
    <property type="entry name" value="Multidrug ABC transporter ATP-binding protein"/>
    <property type="match status" value="1"/>
</dbReference>
<dbReference type="InterPro" id="IPR036640">
    <property type="entry name" value="ABC1_TM_sf"/>
</dbReference>
<dbReference type="GO" id="GO:0006879">
    <property type="term" value="P:intracellular iron ion homeostasis"/>
    <property type="evidence" value="ECO:0007669"/>
    <property type="project" value="TreeGrafter"/>
</dbReference>
<dbReference type="InterPro" id="IPR017871">
    <property type="entry name" value="ABC_transporter-like_CS"/>
</dbReference>
<evidence type="ECO:0000256" key="12">
    <source>
        <dbReference type="ARBA" id="ARBA00045666"/>
    </source>
</evidence>
<accession>A0AAX4P321</accession>
<dbReference type="InterPro" id="IPR011527">
    <property type="entry name" value="ABC1_TM_dom"/>
</dbReference>
<evidence type="ECO:0000256" key="9">
    <source>
        <dbReference type="ARBA" id="ARBA00023128"/>
    </source>
</evidence>
<keyword evidence="9" id="KW-0496">Mitochondrion</keyword>
<keyword evidence="7" id="KW-0809">Transit peptide</keyword>
<comment type="subcellular location">
    <subcellularLocation>
        <location evidence="1">Mitochondrion inner membrane</location>
        <topology evidence="1">Multi-pass membrane protein</topology>
    </subcellularLocation>
</comment>
<evidence type="ECO:0000256" key="7">
    <source>
        <dbReference type="ARBA" id="ARBA00022946"/>
    </source>
</evidence>
<dbReference type="PANTHER" id="PTHR24221">
    <property type="entry name" value="ATP-BINDING CASSETTE SUB-FAMILY B"/>
    <property type="match status" value="1"/>
</dbReference>
<dbReference type="EMBL" id="CP151502">
    <property type="protein sequence ID" value="WZN60317.1"/>
    <property type="molecule type" value="Genomic_DNA"/>
</dbReference>
<dbReference type="PANTHER" id="PTHR24221:SF402">
    <property type="entry name" value="IRON-SULFUR CLUSTERS TRANSPORTER ABCB7, MITOCHONDRIAL"/>
    <property type="match status" value="1"/>
</dbReference>
<dbReference type="PROSITE" id="PS50929">
    <property type="entry name" value="ABC_TM1F"/>
    <property type="match status" value="1"/>
</dbReference>
<evidence type="ECO:0000256" key="4">
    <source>
        <dbReference type="ARBA" id="ARBA00022741"/>
    </source>
</evidence>
<evidence type="ECO:0000256" key="8">
    <source>
        <dbReference type="ARBA" id="ARBA00022989"/>
    </source>
</evidence>
<dbReference type="GO" id="GO:0005743">
    <property type="term" value="C:mitochondrial inner membrane"/>
    <property type="evidence" value="ECO:0007669"/>
    <property type="project" value="UniProtKB-SubCell"/>
</dbReference>
<evidence type="ECO:0000256" key="6">
    <source>
        <dbReference type="ARBA" id="ARBA00022840"/>
    </source>
</evidence>
<keyword evidence="5" id="KW-0999">Mitochondrion inner membrane</keyword>
<dbReference type="PROSITE" id="PS00211">
    <property type="entry name" value="ABC_TRANSPORTER_1"/>
    <property type="match status" value="1"/>
</dbReference>
<evidence type="ECO:0000256" key="2">
    <source>
        <dbReference type="ARBA" id="ARBA00022448"/>
    </source>
</evidence>
<dbReference type="AlphaFoldDB" id="A0AAX4P321"/>
<dbReference type="CDD" id="cd18582">
    <property type="entry name" value="ABC_6TM_ATM1_ABCB7"/>
    <property type="match status" value="1"/>
</dbReference>
<protein>
    <submittedName>
        <fullName evidence="15">ABC transporter</fullName>
    </submittedName>
</protein>
<organism evidence="15 16">
    <name type="scientific">Chloropicon roscoffensis</name>
    <dbReference type="NCBI Taxonomy" id="1461544"/>
    <lineage>
        <taxon>Eukaryota</taxon>
        <taxon>Viridiplantae</taxon>
        <taxon>Chlorophyta</taxon>
        <taxon>Chloropicophyceae</taxon>
        <taxon>Chloropicales</taxon>
        <taxon>Chloropicaceae</taxon>
        <taxon>Chloropicon</taxon>
    </lineage>
</organism>
<feature type="domain" description="ABC transporter" evidence="13">
    <location>
        <begin position="462"/>
        <end position="698"/>
    </location>
</feature>
<evidence type="ECO:0000259" key="13">
    <source>
        <dbReference type="PROSITE" id="PS50893"/>
    </source>
</evidence>
<evidence type="ECO:0000259" key="14">
    <source>
        <dbReference type="PROSITE" id="PS50929"/>
    </source>
</evidence>
<keyword evidence="3" id="KW-0812">Transmembrane</keyword>
<dbReference type="SUPFAM" id="SSF52540">
    <property type="entry name" value="P-loop containing nucleoside triphosphate hydrolases"/>
    <property type="match status" value="1"/>
</dbReference>